<gene>
    <name evidence="13" type="ordered locus">Ferp_0178</name>
</gene>
<keyword evidence="7" id="KW-0520">NAD</keyword>
<dbReference type="PANTHER" id="PTHR48075">
    <property type="entry name" value="3-HYDROXYACYL-COA DEHYDROGENASE FAMILY PROTEIN"/>
    <property type="match status" value="1"/>
</dbReference>
<dbReference type="PANTHER" id="PTHR48075:SF1">
    <property type="entry name" value="LAMBDA-CRYSTALLIN HOMOLOG"/>
    <property type="match status" value="1"/>
</dbReference>
<evidence type="ECO:0000256" key="1">
    <source>
        <dbReference type="ARBA" id="ARBA00004496"/>
    </source>
</evidence>
<feature type="domain" description="3-hydroxyacyl-CoA dehydrogenase C-terminal" evidence="11">
    <location>
        <begin position="186"/>
        <end position="265"/>
    </location>
</feature>
<dbReference type="EC" id="1.1.1.45" evidence="8"/>
<dbReference type="GO" id="GO:0070403">
    <property type="term" value="F:NAD+ binding"/>
    <property type="evidence" value="ECO:0007669"/>
    <property type="project" value="InterPro"/>
</dbReference>
<evidence type="ECO:0000256" key="3">
    <source>
        <dbReference type="ARBA" id="ARBA00011738"/>
    </source>
</evidence>
<keyword evidence="6" id="KW-0560">Oxidoreductase</keyword>
<dbReference type="Pfam" id="PF00725">
    <property type="entry name" value="3HCDH"/>
    <property type="match status" value="1"/>
</dbReference>
<dbReference type="PIRSF" id="PIRSF000105">
    <property type="entry name" value="HCDH"/>
    <property type="match status" value="1"/>
</dbReference>
<dbReference type="InterPro" id="IPR006176">
    <property type="entry name" value="3-OHacyl-CoA_DH_NAD-bd"/>
</dbReference>
<dbReference type="OrthoDB" id="51300at2157"/>
<dbReference type="STRING" id="589924.Ferp_0178"/>
<keyword evidence="5" id="KW-0597">Phosphoprotein</keyword>
<feature type="domain" description="3-hydroxyacyl-CoA dehydrogenase NAD binding" evidence="12">
    <location>
        <begin position="3"/>
        <end position="183"/>
    </location>
</feature>
<dbReference type="GO" id="GO:0006631">
    <property type="term" value="P:fatty acid metabolic process"/>
    <property type="evidence" value="ECO:0007669"/>
    <property type="project" value="InterPro"/>
</dbReference>
<evidence type="ECO:0000256" key="4">
    <source>
        <dbReference type="ARBA" id="ARBA00022490"/>
    </source>
</evidence>
<dbReference type="InterPro" id="IPR006108">
    <property type="entry name" value="3HC_DH_C"/>
</dbReference>
<evidence type="ECO:0000256" key="2">
    <source>
        <dbReference type="ARBA" id="ARBA00009463"/>
    </source>
</evidence>
<comment type="subcellular location">
    <subcellularLocation>
        <location evidence="1">Cytoplasm</location>
    </subcellularLocation>
</comment>
<feature type="site" description="Important for catalytic activity" evidence="10">
    <location>
        <position position="139"/>
    </location>
</feature>
<name>D3S1Q8_FERPA</name>
<dbReference type="AlphaFoldDB" id="D3S1Q8"/>
<keyword evidence="4" id="KW-0963">Cytoplasm</keyword>
<dbReference type="InterPro" id="IPR013328">
    <property type="entry name" value="6PGD_dom2"/>
</dbReference>
<dbReference type="SUPFAM" id="SSF51735">
    <property type="entry name" value="NAD(P)-binding Rossmann-fold domains"/>
    <property type="match status" value="1"/>
</dbReference>
<evidence type="ECO:0000256" key="10">
    <source>
        <dbReference type="PIRSR" id="PIRSR000105-1"/>
    </source>
</evidence>
<evidence type="ECO:0000256" key="5">
    <source>
        <dbReference type="ARBA" id="ARBA00022553"/>
    </source>
</evidence>
<dbReference type="Proteomes" id="UP000002613">
    <property type="component" value="Chromosome"/>
</dbReference>
<organism evidence="13 14">
    <name type="scientific">Ferroglobus placidus (strain DSM 10642 / AEDII12DO)</name>
    <dbReference type="NCBI Taxonomy" id="589924"/>
    <lineage>
        <taxon>Archaea</taxon>
        <taxon>Methanobacteriati</taxon>
        <taxon>Methanobacteriota</taxon>
        <taxon>Archaeoglobi</taxon>
        <taxon>Archaeoglobales</taxon>
        <taxon>Archaeoglobaceae</taxon>
        <taxon>Ferroglobus</taxon>
    </lineage>
</organism>
<evidence type="ECO:0000256" key="6">
    <source>
        <dbReference type="ARBA" id="ARBA00023002"/>
    </source>
</evidence>
<evidence type="ECO:0000313" key="14">
    <source>
        <dbReference type="Proteomes" id="UP000002613"/>
    </source>
</evidence>
<evidence type="ECO:0000259" key="12">
    <source>
        <dbReference type="Pfam" id="PF02737"/>
    </source>
</evidence>
<sequence length="310" mass="35182">MRNIACIGVGTIGSSWAALFAWNELQVRIYDANSEAIEKAINNIEAALEILREITGDKRSPKDLLDKIYIAKNLEDALIGVQYVQESAAESYEVKKSLFKAMDEFTESETILATSTSGLRISEIQKAARRHPERCITVHPFNPPHIIPLVEIVPGELTSEEVLRRTVEFMKRLNKKPVIVKKDIPGMIANRLTAALWREAVNLVHMGIATPEEIDTAVKYGPGLRWAITGVFLTYHLGGGKEGIKHFLESLKESFSLRWKDLAKWTEYPPGSFEKIIKGMEKYPILSKMSYDEITKWRDMKIIEILKIIR</sequence>
<protein>
    <recommendedName>
        <fullName evidence="9">L-gulonate 3-dehydrogenase</fullName>
        <ecNumber evidence="8">1.1.1.45</ecNumber>
    </recommendedName>
    <alternativeName>
        <fullName evidence="9">L-gulonate 3-dehydrogenase</fullName>
    </alternativeName>
</protein>
<dbReference type="GO" id="GO:0050104">
    <property type="term" value="F:L-gulonate 3-dehydrogenase activity"/>
    <property type="evidence" value="ECO:0007669"/>
    <property type="project" value="UniProtKB-EC"/>
</dbReference>
<dbReference type="Gene3D" id="3.40.50.720">
    <property type="entry name" value="NAD(P)-binding Rossmann-like Domain"/>
    <property type="match status" value="1"/>
</dbReference>
<dbReference type="InterPro" id="IPR008927">
    <property type="entry name" value="6-PGluconate_DH-like_C_sf"/>
</dbReference>
<dbReference type="SUPFAM" id="SSF48179">
    <property type="entry name" value="6-phosphogluconate dehydrogenase C-terminal domain-like"/>
    <property type="match status" value="1"/>
</dbReference>
<dbReference type="Gene3D" id="1.10.1040.10">
    <property type="entry name" value="N-(1-d-carboxylethyl)-l-norvaline Dehydrogenase, domain 2"/>
    <property type="match status" value="1"/>
</dbReference>
<accession>D3S1Q8</accession>
<dbReference type="HOGENOM" id="CLU_009834_0_1_2"/>
<evidence type="ECO:0000256" key="9">
    <source>
        <dbReference type="ARBA" id="ARBA00042709"/>
    </source>
</evidence>
<dbReference type="PaxDb" id="589924-Ferp_0178"/>
<dbReference type="KEGG" id="fpl:Ferp_0178"/>
<reference evidence="14" key="1">
    <citation type="submission" date="2010-02" db="EMBL/GenBank/DDBJ databases">
        <title>Complete sequence of Ferroglobus placidus DSM 10642.</title>
        <authorList>
            <consortium name="US DOE Joint Genome Institute"/>
            <person name="Lucas S."/>
            <person name="Copeland A."/>
            <person name="Lapidus A."/>
            <person name="Cheng J.-F."/>
            <person name="Bruce D."/>
            <person name="Goodwin L."/>
            <person name="Pitluck S."/>
            <person name="Saunders E."/>
            <person name="Brettin T."/>
            <person name="Detter J.C."/>
            <person name="Han C."/>
            <person name="Tapia R."/>
            <person name="Larimer F."/>
            <person name="Land M."/>
            <person name="Hauser L."/>
            <person name="Kyrpides N."/>
            <person name="Ivanova N."/>
            <person name="Holmes D."/>
            <person name="Lovley D."/>
            <person name="Kyrpides N."/>
            <person name="Anderson I.J."/>
            <person name="Woyke T."/>
        </authorList>
    </citation>
    <scope>NUCLEOTIDE SEQUENCE [LARGE SCALE GENOMIC DNA]</scope>
    <source>
        <strain evidence="14">DSM 10642 / AEDII12DO</strain>
    </source>
</reference>
<dbReference type="Pfam" id="PF02737">
    <property type="entry name" value="3HCDH_N"/>
    <property type="match status" value="1"/>
</dbReference>
<evidence type="ECO:0000256" key="7">
    <source>
        <dbReference type="ARBA" id="ARBA00023027"/>
    </source>
</evidence>
<dbReference type="GO" id="GO:0005737">
    <property type="term" value="C:cytoplasm"/>
    <property type="evidence" value="ECO:0007669"/>
    <property type="project" value="UniProtKB-SubCell"/>
</dbReference>
<proteinExistence type="inferred from homology"/>
<comment type="subunit">
    <text evidence="3">Homodimer.</text>
</comment>
<evidence type="ECO:0000313" key="13">
    <source>
        <dbReference type="EMBL" id="ADC64365.1"/>
    </source>
</evidence>
<dbReference type="InterPro" id="IPR036291">
    <property type="entry name" value="NAD(P)-bd_dom_sf"/>
</dbReference>
<dbReference type="eggNOG" id="arCOG00251">
    <property type="taxonomic scope" value="Archaea"/>
</dbReference>
<dbReference type="EMBL" id="CP001899">
    <property type="protein sequence ID" value="ADC64365.1"/>
    <property type="molecule type" value="Genomic_DNA"/>
</dbReference>
<evidence type="ECO:0000256" key="8">
    <source>
        <dbReference type="ARBA" id="ARBA00038962"/>
    </source>
</evidence>
<dbReference type="InterPro" id="IPR022694">
    <property type="entry name" value="3-OHacyl-CoA_DH"/>
</dbReference>
<comment type="similarity">
    <text evidence="2">Belongs to the 3-hydroxyacyl-CoA dehydrogenase family.</text>
</comment>
<keyword evidence="14" id="KW-1185">Reference proteome</keyword>
<reference evidence="13 14" key="2">
    <citation type="journal article" date="2011" name="Stand. Genomic Sci.">
        <title>Complete genome sequence of Ferroglobus placidus AEDII12DO.</title>
        <authorList>
            <person name="Anderson I."/>
            <person name="Risso C."/>
            <person name="Holmes D."/>
            <person name="Lucas S."/>
            <person name="Copeland A."/>
            <person name="Lapidus A."/>
            <person name="Cheng J.F."/>
            <person name="Bruce D."/>
            <person name="Goodwin L."/>
            <person name="Pitluck S."/>
            <person name="Saunders E."/>
            <person name="Brettin T."/>
            <person name="Detter J.C."/>
            <person name="Han C."/>
            <person name="Tapia R."/>
            <person name="Larimer F."/>
            <person name="Land M."/>
            <person name="Hauser L."/>
            <person name="Woyke T."/>
            <person name="Lovley D."/>
            <person name="Kyrpides N."/>
            <person name="Ivanova N."/>
        </authorList>
    </citation>
    <scope>NUCLEOTIDE SEQUENCE [LARGE SCALE GENOMIC DNA]</scope>
    <source>
        <strain evidence="14">DSM 10642 / AEDII12DO</strain>
    </source>
</reference>
<evidence type="ECO:0000259" key="11">
    <source>
        <dbReference type="Pfam" id="PF00725"/>
    </source>
</evidence>